<evidence type="ECO:0000313" key="1">
    <source>
        <dbReference type="EMBL" id="CAB4121272.1"/>
    </source>
</evidence>
<organism evidence="2">
    <name type="scientific">uncultured Caudovirales phage</name>
    <dbReference type="NCBI Taxonomy" id="2100421"/>
    <lineage>
        <taxon>Viruses</taxon>
        <taxon>Duplodnaviria</taxon>
        <taxon>Heunggongvirae</taxon>
        <taxon>Uroviricota</taxon>
        <taxon>Caudoviricetes</taxon>
        <taxon>Peduoviridae</taxon>
        <taxon>Maltschvirus</taxon>
        <taxon>Maltschvirus maltsch</taxon>
    </lineage>
</organism>
<dbReference type="EMBL" id="LR796144">
    <property type="protein sequence ID" value="CAB4121272.1"/>
    <property type="molecule type" value="Genomic_DNA"/>
</dbReference>
<evidence type="ECO:0000313" key="2">
    <source>
        <dbReference type="EMBL" id="CAB5170146.1"/>
    </source>
</evidence>
<reference evidence="2" key="1">
    <citation type="submission" date="2020-05" db="EMBL/GenBank/DDBJ databases">
        <authorList>
            <person name="Chiriac C."/>
            <person name="Salcher M."/>
            <person name="Ghai R."/>
            <person name="Kavagutti S V."/>
        </authorList>
    </citation>
    <scope>NUCLEOTIDE SEQUENCE</scope>
</reference>
<sequence>MKLLTLTGKEGWSTEHKFHPKRRWRLDVANVVKRIAVEVEGGVWSSGRHTRPAGFLGDMEKYNELALAGWMLLRVTPQDVKSGAALELIERALTVARM</sequence>
<gene>
    <name evidence="2" type="ORF">UFOVP154_5</name>
    <name evidence="1" type="ORF">UFOVP8_54</name>
</gene>
<name>A0A6J7W8A5_9CAUD</name>
<accession>A0A6J7W8A5</accession>
<dbReference type="Gene3D" id="3.40.960.10">
    <property type="entry name" value="VSR Endonuclease"/>
    <property type="match status" value="1"/>
</dbReference>
<proteinExistence type="predicted"/>
<evidence type="ECO:0008006" key="3">
    <source>
        <dbReference type="Google" id="ProtNLM"/>
    </source>
</evidence>
<dbReference type="EMBL" id="LR798202">
    <property type="protein sequence ID" value="CAB5170146.1"/>
    <property type="molecule type" value="Genomic_DNA"/>
</dbReference>
<protein>
    <recommendedName>
        <fullName evidence="3">DUF559 domain-containing protein</fullName>
    </recommendedName>
</protein>